<keyword evidence="3" id="KW-1185">Reference proteome</keyword>
<gene>
    <name evidence="2" type="ORF">HZS54_12110</name>
</gene>
<dbReference type="GeneID" id="56083345"/>
<proteinExistence type="predicted"/>
<sequence>MFECPRCGETGNWVELSPVAGKPYYLYDDGPPDIYGYDPRELCHGCYTQLADNIVLGSDISFSFYYSAASYTSRSVLEAHEEDNVLVSYRTQENGRIGTESSHFVDCGGDPQAFGTFEEAEYPSSHSEYLDYIEDQTVSRNDRWALRDYPCADAILGKFDATVEEFQAKTRDAHRELLDEAAVRGIKAQPVSILQGQTIKEYLDHAVELREHGVLTDLVAIGGIAIYGPERQQELILSLREFLPERHRIHGLGVNLATLERPGVLNALASADSGNWFNRDAYANRSAEWGWETKNRVNFDTVTYQYLDHRRRKNELLAEHYWEGELTPEQETRDIATSTSAEQSQQQLTMVQAPDGGQNRGAKSDNVDGEKQSDESIDRSYMDLLEVSTRETLRQFGQQANTDEPQEKNRPQPTQADLESYS</sequence>
<organism evidence="2 3">
    <name type="scientific">Halosimplex pelagicum</name>
    <dbReference type="NCBI Taxonomy" id="869886"/>
    <lineage>
        <taxon>Archaea</taxon>
        <taxon>Methanobacteriati</taxon>
        <taxon>Methanobacteriota</taxon>
        <taxon>Stenosarchaea group</taxon>
        <taxon>Halobacteria</taxon>
        <taxon>Halobacteriales</taxon>
        <taxon>Haloarculaceae</taxon>
        <taxon>Halosimplex</taxon>
    </lineage>
</organism>
<dbReference type="KEGG" id="hpel:HZS54_12110"/>
<feature type="compositionally biased region" description="Polar residues" evidence="1">
    <location>
        <begin position="411"/>
        <end position="422"/>
    </location>
</feature>
<reference evidence="2 3" key="1">
    <citation type="submission" date="2020-07" db="EMBL/GenBank/DDBJ databases">
        <title>Halosimplex litoreum sp. nov. and Halosimplex rubrum sp. nov., isolated from different salt environments.</title>
        <authorList>
            <person name="Cui H."/>
        </authorList>
    </citation>
    <scope>NUCLEOTIDE SEQUENCE [LARGE SCALE GENOMIC DNA]</scope>
    <source>
        <strain evidence="2 3">R2</strain>
    </source>
</reference>
<dbReference type="RefSeq" id="WP_179922779.1">
    <property type="nucleotide sequence ID" value="NZ_CP058909.1"/>
</dbReference>
<feature type="compositionally biased region" description="Basic and acidic residues" evidence="1">
    <location>
        <begin position="362"/>
        <end position="381"/>
    </location>
</feature>
<feature type="compositionally biased region" description="Low complexity" evidence="1">
    <location>
        <begin position="336"/>
        <end position="347"/>
    </location>
</feature>
<dbReference type="EMBL" id="CP058909">
    <property type="protein sequence ID" value="QLH82311.1"/>
    <property type="molecule type" value="Genomic_DNA"/>
</dbReference>
<evidence type="ECO:0000313" key="2">
    <source>
        <dbReference type="EMBL" id="QLH82311.1"/>
    </source>
</evidence>
<evidence type="ECO:0000313" key="3">
    <source>
        <dbReference type="Proteomes" id="UP000509346"/>
    </source>
</evidence>
<protein>
    <submittedName>
        <fullName evidence="2">Uncharacterized protein</fullName>
    </submittedName>
</protein>
<evidence type="ECO:0000256" key="1">
    <source>
        <dbReference type="SAM" id="MobiDB-lite"/>
    </source>
</evidence>
<dbReference type="AlphaFoldDB" id="A0A7D5T417"/>
<accession>A0A7D5T417</accession>
<feature type="region of interest" description="Disordered" evidence="1">
    <location>
        <begin position="327"/>
        <end position="422"/>
    </location>
</feature>
<dbReference type="Proteomes" id="UP000509346">
    <property type="component" value="Chromosome"/>
</dbReference>
<name>A0A7D5T417_9EURY</name>
<dbReference type="OrthoDB" id="350232at2157"/>